<proteinExistence type="predicted"/>
<comment type="caution">
    <text evidence="3">The sequence shown here is derived from an EMBL/GenBank/DDBJ whole genome shotgun (WGS) entry which is preliminary data.</text>
</comment>
<dbReference type="SUPFAM" id="SSF75304">
    <property type="entry name" value="Amidase signature (AS) enzymes"/>
    <property type="match status" value="1"/>
</dbReference>
<reference evidence="3 4" key="1">
    <citation type="journal article" date="2020" name="Sci. Rep.">
        <title>A novel cyanobacterial geosmin producer, revising GeoA distribution and dispersion patterns in Bacteria.</title>
        <authorList>
            <person name="Churro C."/>
            <person name="Semedo-Aguiar A.P."/>
            <person name="Silva A.D."/>
            <person name="Pereira-Leal J.B."/>
            <person name="Leite R.B."/>
        </authorList>
    </citation>
    <scope>NUCLEOTIDE SEQUENCE [LARGE SCALE GENOMIC DNA]</scope>
    <source>
        <strain evidence="3 4">IPMA8</strain>
    </source>
</reference>
<keyword evidence="3" id="KW-0378">Hydrolase</keyword>
<dbReference type="Pfam" id="PF01425">
    <property type="entry name" value="Amidase"/>
    <property type="match status" value="1"/>
</dbReference>
<sequence>MEKVNYSHSLDIHSLLDRYRTGSLAPADAIASVYDRIERYADPAVWIYLAPLAEALERAKALENLDPQKLPLYGIPFAIKDNLDWAGVPTTAGCPQFARTPARSSAVVERLCAAGAIAIGKTNMDQFATGLVGTRTPYGVCRNPFDRRYIPGGSSSGSAAAVSAGLVSFALGTDTAGSGRVPAAFTNIVGLKPSCGSIGTRGLLPAVRSLDCVSVFALTCADAASVLQVASGFDAEDAFSRRPETKVLPDLSSLRVGVPGDGELEFFGNAEAEQRYREAIARLQSLGCTIAPIDFKPFAEAAELLYGGPWVAERLAAIGDFLDAHPEDIDPIVYEIISGGKRYDAVSAYRASYRLAELRQQAEIQWESMDVLAVPTTGTIYTVAEVAAEPIALNTNLGRYTNFANLLDLCAIAVPSGFQSSGLPAGLTLMAPAWHDLSLCSLGSAFHASLGGTLGATDLPLPNVPEPAIAAESSSEEQVKIAVVGAHLMGEPLNYQLIEGGGILLRACRTSPIYRLYALTGTAIPKPGLVRQNEGGSAIEVEVWELSIAAFGRFVTKIPPPLGIGTLVLEDGSMVQGFLCESYAVTDAIDISDLGGWRAYNFRF</sequence>
<feature type="domain" description="Allophanate hydrolase C-terminal" evidence="2">
    <location>
        <begin position="479"/>
        <end position="600"/>
    </location>
</feature>
<evidence type="ECO:0000313" key="4">
    <source>
        <dbReference type="Proteomes" id="UP000702425"/>
    </source>
</evidence>
<evidence type="ECO:0000259" key="2">
    <source>
        <dbReference type="Pfam" id="PF21986"/>
    </source>
</evidence>
<organism evidence="3 4">
    <name type="scientific">Microcoleus asticus IPMA8</name>
    <dbReference type="NCBI Taxonomy" id="2563858"/>
    <lineage>
        <taxon>Bacteria</taxon>
        <taxon>Bacillati</taxon>
        <taxon>Cyanobacteriota</taxon>
        <taxon>Cyanophyceae</taxon>
        <taxon>Oscillatoriophycideae</taxon>
        <taxon>Oscillatoriales</taxon>
        <taxon>Microcoleaceae</taxon>
        <taxon>Microcoleus</taxon>
        <taxon>Microcoleus asticus</taxon>
    </lineage>
</organism>
<dbReference type="EC" id="3.5.1.54" evidence="3"/>
<evidence type="ECO:0000313" key="3">
    <source>
        <dbReference type="EMBL" id="NQE33411.1"/>
    </source>
</evidence>
<dbReference type="RefSeq" id="WP_172186085.1">
    <property type="nucleotide sequence ID" value="NZ_CAWPPK010000046.1"/>
</dbReference>
<dbReference type="Pfam" id="PF21986">
    <property type="entry name" value="AH_C"/>
    <property type="match status" value="1"/>
</dbReference>
<dbReference type="InterPro" id="IPR053844">
    <property type="entry name" value="AH_C"/>
</dbReference>
<evidence type="ECO:0000259" key="1">
    <source>
        <dbReference type="Pfam" id="PF01425"/>
    </source>
</evidence>
<dbReference type="InterPro" id="IPR023631">
    <property type="entry name" value="Amidase_dom"/>
</dbReference>
<dbReference type="NCBIfam" id="NF006043">
    <property type="entry name" value="PRK08186.1"/>
    <property type="match status" value="1"/>
</dbReference>
<dbReference type="InterPro" id="IPR036928">
    <property type="entry name" value="AS_sf"/>
</dbReference>
<protein>
    <submittedName>
        <fullName evidence="3">Allophanate hydrolase</fullName>
        <ecNumber evidence="3">3.5.1.54</ecNumber>
    </submittedName>
</protein>
<dbReference type="InterPro" id="IPR014085">
    <property type="entry name" value="Allophanate_hydrolase"/>
</dbReference>
<accession>A0ABX2CT50</accession>
<name>A0ABX2CT50_9CYAN</name>
<dbReference type="PANTHER" id="PTHR11895">
    <property type="entry name" value="TRANSAMIDASE"/>
    <property type="match status" value="1"/>
</dbReference>
<dbReference type="EMBL" id="SRRZ01000014">
    <property type="protein sequence ID" value="NQE33411.1"/>
    <property type="molecule type" value="Genomic_DNA"/>
</dbReference>
<keyword evidence="4" id="KW-1185">Reference proteome</keyword>
<dbReference type="Gene3D" id="3.90.1300.10">
    <property type="entry name" value="Amidase signature (AS) domain"/>
    <property type="match status" value="1"/>
</dbReference>
<dbReference type="Proteomes" id="UP000702425">
    <property type="component" value="Unassembled WGS sequence"/>
</dbReference>
<dbReference type="NCBIfam" id="TIGR02713">
    <property type="entry name" value="allophanate_hyd"/>
    <property type="match status" value="1"/>
</dbReference>
<dbReference type="Gene3D" id="3.10.490.10">
    <property type="entry name" value="Gamma-glutamyl cyclotransferase-like"/>
    <property type="match status" value="1"/>
</dbReference>
<feature type="domain" description="Amidase" evidence="1">
    <location>
        <begin position="29"/>
        <end position="439"/>
    </location>
</feature>
<gene>
    <name evidence="3" type="primary">atzF</name>
    <name evidence="3" type="ORF">E5S67_01130</name>
</gene>
<dbReference type="Gene3D" id="1.20.58.1700">
    <property type="match status" value="1"/>
</dbReference>
<dbReference type="InterPro" id="IPR000120">
    <property type="entry name" value="Amidase"/>
</dbReference>
<dbReference type="PANTHER" id="PTHR11895:SF169">
    <property type="entry name" value="GLUTAMYL-TRNA(GLN) AMIDOTRANSFERASE"/>
    <property type="match status" value="1"/>
</dbReference>
<dbReference type="GO" id="GO:0004039">
    <property type="term" value="F:allophanate hydrolase activity"/>
    <property type="evidence" value="ECO:0007669"/>
    <property type="project" value="UniProtKB-EC"/>
</dbReference>